<feature type="region of interest" description="Disordered" evidence="13">
    <location>
        <begin position="522"/>
        <end position="678"/>
    </location>
</feature>
<keyword evidence="14" id="KW-0812">Transmembrane</keyword>
<dbReference type="InterPro" id="IPR028974">
    <property type="entry name" value="TSP_type-3_rpt"/>
</dbReference>
<dbReference type="GO" id="GO:0005509">
    <property type="term" value="F:calcium ion binding"/>
    <property type="evidence" value="ECO:0007669"/>
    <property type="project" value="UniProtKB-UniRule"/>
</dbReference>
<comment type="caution">
    <text evidence="19">The sequence shown here is derived from an EMBL/GenBank/DDBJ whole genome shotgun (WGS) entry which is preliminary data.</text>
</comment>
<evidence type="ECO:0000256" key="6">
    <source>
        <dbReference type="ARBA" id="ARBA00022889"/>
    </source>
</evidence>
<dbReference type="InterPro" id="IPR036364">
    <property type="entry name" value="SEA_dom_sf"/>
</dbReference>
<feature type="signal peptide" evidence="15">
    <location>
        <begin position="1"/>
        <end position="22"/>
    </location>
</feature>
<dbReference type="InterPro" id="IPR024665">
    <property type="entry name" value="TSP/COMP_CC"/>
</dbReference>
<sequence length="1446" mass="154003">MEKPELWGALALLLFCFYSCSSQDLQVIDLLTLGESRQTVAVAEKIRTALLTAGDIYLLSTFRLPPKQGGVLFGLYSRQDNTRWLEASVVGKTNKVLVRYQREDGKVHAVNLQQAGLADGRTHTALLRLRGPSRPSPGLQLYVDCKLGDQHAGLPALAPIPPAEVSGLEIRTGQKAYLRMQGFVESMKIIIGGSMARVGALSECPFQGDDSIHSAGGWYCSTPALSLPPPPSSPPDCYTSPLVTSALQSILGEQTKALVTQLTLFNQILVELRDDIRDQVKEMSLIRNTIMECQVCGFHEQRSHCSPNPCFRGVDCMEVYEYPGYRCGPCPPGLQGNGTHCDDINECAHSDPCFPGSSCINTMPGFHCEACPPGYKGTQVSGVGIDYARASKQVCNDIDECNDGDNGGCDPNSICTNTVCNVGWAGNGNVCGPDTDIDGYPDQALPCMDNNKHCKQDNCLLTPNSGQEDADNDGVGDQCDDDADGDGIKNVEDNCRLFPNKDQQNSDTDSFGDACDNCPNVPNNDQKDTDGNGEGDACDNDVDGDGIPNGLDNCPKVPNPLQTDRDEDGVGDACDSCPEMSNPTQTDADSDLVGDVCDTNEDSDGDGHQDTKDNCPQLPNSSQLDSDNDGLGDECDGDDDNDGVPDYVPPGPDNCRLVPNPNQKDSDGNGVGDVCEDDFDNDAVVDPLDVCPESAEVTLTDFRAYQTVVLDPEGDAQIDPNWVVLNQGMEIVQTMNSDPGLAVGYTAFNGVDFEGTFHVNTVTDDDYAGFLFSYQDSGRFYVVMWKQTEQTYWQATPFRAVAQPGLQLKAVTSVSGPGEHLRNALWHTGHTPDQVRLLWTDPRNVGWRDKTSYRWQLLHRPQVGYIRVKLYEGPQLVADSGVIIDTSMRGGRLGVFCFSQENIIWSNLQYRCNDQNSVTSSEDNNSSSTLTTTPGHGGVSAPATSSTVDSVTTPGHGGVSAPTTSSTVDSVTTPGHGGVSAPTTNSTVDSVTTPGHGGVSAPATSSTVDSVTTPGHGGVSAPATNSTVDLASMPVQSGTSAPATNSTMDSATTPVHTSFSIQTTMAISGSANTLIHNGSSVPTTSPALGSATSPAHSSASSMTNSSESDLATTPVSTTKATLGSTITPVHNGSLVPTTSSATTPIRNNSSTMAATTPAGNGTQSPAPSQHPVTPITLAISGNSTVPLSTVLSLAFSRNTSPQVSLEVSLFLLSFHIGNHQFNSSLEDPSSSYYRALKRNVSELFLQIFNEDFLGISTIKFRSGSVVVDSTLIFRGGAASASEVKSRLSQHAKEAEDYNLAISEVTVDEMQFPSSTQSWPGVPGWGIALLVLVCVLVALAIIFLLALAVCQCSRKNYGQLDIFPTQDTYHPMNEYPTYHTHGRYVPPGSTKRSPYEETPHHVLSHTPTGSIAVVQMPKLGVTPVISVVPSQQWVSAGAWVSREAWHT</sequence>
<dbReference type="SUPFAM" id="SSF57196">
    <property type="entry name" value="EGF/Laminin"/>
    <property type="match status" value="1"/>
</dbReference>
<feature type="transmembrane region" description="Helical" evidence="14">
    <location>
        <begin position="1324"/>
        <end position="1349"/>
    </location>
</feature>
<keyword evidence="14" id="KW-0472">Membrane</keyword>
<evidence type="ECO:0000256" key="5">
    <source>
        <dbReference type="ARBA" id="ARBA00022837"/>
    </source>
</evidence>
<dbReference type="Gene3D" id="2.60.120.200">
    <property type="match status" value="2"/>
</dbReference>
<evidence type="ECO:0000256" key="7">
    <source>
        <dbReference type="ARBA" id="ARBA00023157"/>
    </source>
</evidence>
<evidence type="ECO:0000259" key="18">
    <source>
        <dbReference type="PROSITE" id="PS51236"/>
    </source>
</evidence>
<dbReference type="SMART" id="SM00179">
    <property type="entry name" value="EGF_CA"/>
    <property type="match status" value="2"/>
</dbReference>
<name>A0A8J6KYS0_MICOH</name>
<feature type="compositionally biased region" description="Low complexity" evidence="13">
    <location>
        <begin position="916"/>
        <end position="933"/>
    </location>
</feature>
<dbReference type="InterPro" id="IPR008859">
    <property type="entry name" value="Thrombospondin_C"/>
</dbReference>
<dbReference type="InterPro" id="IPR000742">
    <property type="entry name" value="EGF"/>
</dbReference>
<dbReference type="PROSITE" id="PS50026">
    <property type="entry name" value="EGF_3"/>
    <property type="match status" value="1"/>
</dbReference>
<feature type="compositionally biased region" description="Polar residues" evidence="13">
    <location>
        <begin position="1077"/>
        <end position="1087"/>
    </location>
</feature>
<dbReference type="FunFam" id="4.10.1080.10:FF:000001">
    <property type="entry name" value="Thrombospondin 3"/>
    <property type="match status" value="1"/>
</dbReference>
<evidence type="ECO:0000256" key="11">
    <source>
        <dbReference type="PROSITE-ProRule" id="PRU00076"/>
    </source>
</evidence>
<dbReference type="Pfam" id="PF01390">
    <property type="entry name" value="SEA"/>
    <property type="match status" value="1"/>
</dbReference>
<feature type="compositionally biased region" description="Polar residues" evidence="13">
    <location>
        <begin position="981"/>
        <end position="993"/>
    </location>
</feature>
<evidence type="ECO:0000256" key="15">
    <source>
        <dbReference type="SAM" id="SignalP"/>
    </source>
</evidence>
<evidence type="ECO:0000256" key="3">
    <source>
        <dbReference type="ARBA" id="ARBA00022729"/>
    </source>
</evidence>
<keyword evidence="14" id="KW-1133">Transmembrane helix</keyword>
<dbReference type="Pfam" id="PF02412">
    <property type="entry name" value="TSP_3"/>
    <property type="match status" value="5"/>
</dbReference>
<keyword evidence="8" id="KW-0325">Glycoprotein</keyword>
<dbReference type="FunFam" id="4.10.1080.10:FF:000002">
    <property type="entry name" value="Thrombospondin 3"/>
    <property type="match status" value="1"/>
</dbReference>
<feature type="region of interest" description="Disordered" evidence="13">
    <location>
        <begin position="1077"/>
        <end position="1169"/>
    </location>
</feature>
<proteinExistence type="inferred from homology"/>
<dbReference type="Proteomes" id="UP000710432">
    <property type="component" value="Unassembled WGS sequence"/>
</dbReference>
<evidence type="ECO:0000313" key="19">
    <source>
        <dbReference type="EMBL" id="KAH0515256.1"/>
    </source>
</evidence>
<comment type="caution">
    <text evidence="11">Lacks conserved residue(s) required for the propagation of feature annotation.</text>
</comment>
<dbReference type="InterPro" id="IPR048287">
    <property type="entry name" value="TSPN-like_N"/>
</dbReference>
<comment type="function">
    <text evidence="9">Adhesive glycoprotein that mediates cell-to-cell and cell-to-matrix interactions. Can bind to fibrinogen, fibronectin, laminin and type V collagen.</text>
</comment>
<dbReference type="InterPro" id="IPR017897">
    <property type="entry name" value="Thrombospondin_3_rpt"/>
</dbReference>
<feature type="compositionally biased region" description="Acidic residues" evidence="13">
    <location>
        <begin position="588"/>
        <end position="604"/>
    </location>
</feature>
<dbReference type="PROSITE" id="PS50024">
    <property type="entry name" value="SEA"/>
    <property type="match status" value="1"/>
</dbReference>
<feature type="compositionally biased region" description="Low complexity" evidence="13">
    <location>
        <begin position="959"/>
        <end position="973"/>
    </location>
</feature>
<dbReference type="PROSITE" id="PS51236">
    <property type="entry name" value="TSP_CTER"/>
    <property type="match status" value="1"/>
</dbReference>
<feature type="repeat" description="TSP type-3" evidence="12">
    <location>
        <begin position="527"/>
        <end position="562"/>
    </location>
</feature>
<reference evidence="19" key="1">
    <citation type="submission" date="2020-03" db="EMBL/GenBank/DDBJ databases">
        <title>Studies in the Genomics of Life Span.</title>
        <authorList>
            <person name="Glass D."/>
        </authorList>
    </citation>
    <scope>NUCLEOTIDE SEQUENCE</scope>
    <source>
        <strain evidence="19">LTLLF</strain>
        <tissue evidence="19">Muscle</tissue>
    </source>
</reference>
<evidence type="ECO:0000256" key="1">
    <source>
        <dbReference type="ARBA" id="ARBA00009456"/>
    </source>
</evidence>
<dbReference type="Pfam" id="PF05735">
    <property type="entry name" value="TSP_C"/>
    <property type="match status" value="1"/>
</dbReference>
<feature type="compositionally biased region" description="Low complexity" evidence="13">
    <location>
        <begin position="1090"/>
        <end position="1108"/>
    </location>
</feature>
<keyword evidence="3 15" id="KW-0732">Signal</keyword>
<dbReference type="Gene3D" id="1.20.5.10">
    <property type="match status" value="1"/>
</dbReference>
<evidence type="ECO:0000259" key="16">
    <source>
        <dbReference type="PROSITE" id="PS50024"/>
    </source>
</evidence>
<dbReference type="FunFam" id="2.60.120.200:FF:000002">
    <property type="entry name" value="Thrombospondin 3"/>
    <property type="match status" value="1"/>
</dbReference>
<evidence type="ECO:0000313" key="20">
    <source>
        <dbReference type="Proteomes" id="UP000710432"/>
    </source>
</evidence>
<dbReference type="InterPro" id="IPR003367">
    <property type="entry name" value="Thrombospondin_3-like_rpt"/>
</dbReference>
<feature type="domain" description="EGF-like" evidence="17">
    <location>
        <begin position="343"/>
        <end position="381"/>
    </location>
</feature>
<dbReference type="SMART" id="SM00200">
    <property type="entry name" value="SEA"/>
    <property type="match status" value="1"/>
</dbReference>
<evidence type="ECO:0000256" key="8">
    <source>
        <dbReference type="ARBA" id="ARBA00023180"/>
    </source>
</evidence>
<feature type="repeat" description="TSP type-3" evidence="12">
    <location>
        <begin position="664"/>
        <end position="699"/>
    </location>
</feature>
<feature type="compositionally biased region" description="Acidic residues" evidence="13">
    <location>
        <begin position="531"/>
        <end position="544"/>
    </location>
</feature>
<dbReference type="EMBL" id="JAATJU010020959">
    <property type="protein sequence ID" value="KAH0515256.1"/>
    <property type="molecule type" value="Genomic_DNA"/>
</dbReference>
<dbReference type="GO" id="GO:0007155">
    <property type="term" value="P:cell adhesion"/>
    <property type="evidence" value="ECO:0007669"/>
    <property type="project" value="UniProtKB-KW"/>
</dbReference>
<dbReference type="InterPro" id="IPR000082">
    <property type="entry name" value="SEA_dom"/>
</dbReference>
<dbReference type="GO" id="GO:0008201">
    <property type="term" value="F:heparin binding"/>
    <property type="evidence" value="ECO:0007669"/>
    <property type="project" value="InterPro"/>
</dbReference>
<dbReference type="FunFam" id="2.10.25.10:FF:000027">
    <property type="entry name" value="Thrombospondin 3"/>
    <property type="match status" value="1"/>
</dbReference>
<evidence type="ECO:0000256" key="9">
    <source>
        <dbReference type="ARBA" id="ARBA00056051"/>
    </source>
</evidence>
<dbReference type="CDD" id="cd00054">
    <property type="entry name" value="EGF_CA"/>
    <property type="match status" value="1"/>
</dbReference>
<dbReference type="FunFam" id="1.20.5.10:FF:000001">
    <property type="entry name" value="thrombospondin-3 isoform X2"/>
    <property type="match status" value="1"/>
</dbReference>
<accession>A0A8J6KYS0</accession>
<feature type="compositionally biased region" description="Polar residues" evidence="13">
    <location>
        <begin position="1002"/>
        <end position="1013"/>
    </location>
</feature>
<dbReference type="Gene3D" id="2.10.25.10">
    <property type="entry name" value="Laminin"/>
    <property type="match status" value="2"/>
</dbReference>
<feature type="repeat" description="TSP type-3" evidence="12">
    <location>
        <begin position="468"/>
        <end position="503"/>
    </location>
</feature>
<dbReference type="InterPro" id="IPR018097">
    <property type="entry name" value="EGF_Ca-bd_CS"/>
</dbReference>
<dbReference type="Pfam" id="PF11598">
    <property type="entry name" value="COMP"/>
    <property type="match status" value="1"/>
</dbReference>
<feature type="compositionally biased region" description="Polar residues" evidence="13">
    <location>
        <begin position="1109"/>
        <end position="1169"/>
    </location>
</feature>
<dbReference type="SUPFAM" id="SSF103647">
    <property type="entry name" value="TSP type-3 repeat"/>
    <property type="match status" value="3"/>
</dbReference>
<dbReference type="SUPFAM" id="SSF82671">
    <property type="entry name" value="SEA domain"/>
    <property type="match status" value="1"/>
</dbReference>
<evidence type="ECO:0000256" key="13">
    <source>
        <dbReference type="SAM" id="MobiDB-lite"/>
    </source>
</evidence>
<evidence type="ECO:0000256" key="12">
    <source>
        <dbReference type="PROSITE-ProRule" id="PRU00634"/>
    </source>
</evidence>
<dbReference type="GO" id="GO:0071944">
    <property type="term" value="C:cell periphery"/>
    <property type="evidence" value="ECO:0007669"/>
    <property type="project" value="UniProtKB-ARBA"/>
</dbReference>
<dbReference type="PANTHER" id="PTHR10199:SF89">
    <property type="entry name" value="THROMBOSPONDIN-3"/>
    <property type="match status" value="1"/>
</dbReference>
<dbReference type="InterPro" id="IPR001881">
    <property type="entry name" value="EGF-like_Ca-bd_dom"/>
</dbReference>
<dbReference type="InterPro" id="IPR013320">
    <property type="entry name" value="ConA-like_dom_sf"/>
</dbReference>
<dbReference type="GO" id="GO:0005576">
    <property type="term" value="C:extracellular region"/>
    <property type="evidence" value="ECO:0007669"/>
    <property type="project" value="InterPro"/>
</dbReference>
<dbReference type="InterPro" id="IPR028507">
    <property type="entry name" value="TSP3_CC"/>
</dbReference>
<evidence type="ECO:0000256" key="14">
    <source>
        <dbReference type="SAM" id="Phobius"/>
    </source>
</evidence>
<keyword evidence="2 11" id="KW-0245">EGF-like domain</keyword>
<evidence type="ECO:0000256" key="2">
    <source>
        <dbReference type="ARBA" id="ARBA00022536"/>
    </source>
</evidence>
<evidence type="ECO:0000256" key="4">
    <source>
        <dbReference type="ARBA" id="ARBA00022737"/>
    </source>
</evidence>
<dbReference type="Gene3D" id="6.10.140.600">
    <property type="match status" value="1"/>
</dbReference>
<dbReference type="Gene3D" id="4.10.1080.10">
    <property type="entry name" value="TSP type-3 repeat"/>
    <property type="match status" value="2"/>
</dbReference>
<keyword evidence="7" id="KW-1015">Disulfide bond</keyword>
<evidence type="ECO:0000256" key="10">
    <source>
        <dbReference type="ARBA" id="ARBA00064387"/>
    </source>
</evidence>
<dbReference type="FunFam" id="2.60.120.200:FF:000038">
    <property type="entry name" value="thrombospondin-3 isoform X1"/>
    <property type="match status" value="1"/>
</dbReference>
<dbReference type="PROSITE" id="PS51234">
    <property type="entry name" value="TSP3"/>
    <property type="match status" value="3"/>
</dbReference>
<dbReference type="FunFam" id="2.10.25.10:FF:000025">
    <property type="entry name" value="Thrombospondin 3"/>
    <property type="match status" value="1"/>
</dbReference>
<keyword evidence="6" id="KW-0130">Cell adhesion</keyword>
<feature type="compositionally biased region" description="Polar residues" evidence="13">
    <location>
        <begin position="942"/>
        <end position="953"/>
    </location>
</feature>
<dbReference type="PANTHER" id="PTHR10199">
    <property type="entry name" value="THROMBOSPONDIN"/>
    <property type="match status" value="1"/>
</dbReference>
<dbReference type="SMART" id="SM00181">
    <property type="entry name" value="EGF"/>
    <property type="match status" value="2"/>
</dbReference>
<dbReference type="SMART" id="SM00210">
    <property type="entry name" value="TSPN"/>
    <property type="match status" value="1"/>
</dbReference>
<feature type="region of interest" description="Disordered" evidence="13">
    <location>
        <begin position="494"/>
        <end position="513"/>
    </location>
</feature>
<dbReference type="CDD" id="cd16079">
    <property type="entry name" value="TSP-3cc"/>
    <property type="match status" value="1"/>
</dbReference>
<dbReference type="PROSITE" id="PS01187">
    <property type="entry name" value="EGF_CA"/>
    <property type="match status" value="1"/>
</dbReference>
<dbReference type="SUPFAM" id="SSF58006">
    <property type="entry name" value="Assembly domain of cartilage oligomeric matrix protein"/>
    <property type="match status" value="1"/>
</dbReference>
<feature type="domain" description="TSP C-terminal" evidence="18">
    <location>
        <begin position="703"/>
        <end position="917"/>
    </location>
</feature>
<keyword evidence="4" id="KW-0677">Repeat</keyword>
<evidence type="ECO:0000259" key="17">
    <source>
        <dbReference type="PROSITE" id="PS50026"/>
    </source>
</evidence>
<dbReference type="InterPro" id="IPR046970">
    <property type="entry name" value="TSP/COMP_CC_sf"/>
</dbReference>
<keyword evidence="5 12" id="KW-0106">Calcium</keyword>
<feature type="chain" id="PRO_5035215271" evidence="15">
    <location>
        <begin position="23"/>
        <end position="1446"/>
    </location>
</feature>
<comment type="subunit">
    <text evidence="10">Oligomer; disulfide-linked.</text>
</comment>
<feature type="compositionally biased region" description="Acidic residues" evidence="13">
    <location>
        <begin position="626"/>
        <end position="643"/>
    </location>
</feature>
<feature type="domain" description="SEA" evidence="16">
    <location>
        <begin position="1206"/>
        <end position="1313"/>
    </location>
</feature>
<gene>
    <name evidence="19" type="ORF">LTLLF_131760</name>
</gene>
<protein>
    <submittedName>
        <fullName evidence="19">Thrombospondin-3</fullName>
    </submittedName>
</protein>
<comment type="similarity">
    <text evidence="1">Belongs to the thrombospondin family.</text>
</comment>
<dbReference type="SUPFAM" id="SSF49899">
    <property type="entry name" value="Concanavalin A-like lectins/glucanases"/>
    <property type="match status" value="2"/>
</dbReference>
<feature type="region of interest" description="Disordered" evidence="13">
    <location>
        <begin position="915"/>
        <end position="1027"/>
    </location>
</feature>
<organism evidence="19 20">
    <name type="scientific">Microtus ochrogaster</name>
    <name type="common">Prairie vole</name>
    <dbReference type="NCBI Taxonomy" id="79684"/>
    <lineage>
        <taxon>Eukaryota</taxon>
        <taxon>Metazoa</taxon>
        <taxon>Chordata</taxon>
        <taxon>Craniata</taxon>
        <taxon>Vertebrata</taxon>
        <taxon>Euteleostomi</taxon>
        <taxon>Mammalia</taxon>
        <taxon>Eutheria</taxon>
        <taxon>Euarchontoglires</taxon>
        <taxon>Glires</taxon>
        <taxon>Rodentia</taxon>
        <taxon>Myomorpha</taxon>
        <taxon>Muroidea</taxon>
        <taxon>Cricetidae</taxon>
        <taxon>Arvicolinae</taxon>
        <taxon>Microtus</taxon>
    </lineage>
</organism>